<evidence type="ECO:0000313" key="2">
    <source>
        <dbReference type="Proteomes" id="UP000321787"/>
    </source>
</evidence>
<dbReference type="Proteomes" id="UP000321787">
    <property type="component" value="Unassembled WGS sequence"/>
</dbReference>
<name>A0A510UM57_ALIFS</name>
<dbReference type="EMBL" id="BJTZ01000038">
    <property type="protein sequence ID" value="GEK15748.1"/>
    <property type="molecule type" value="Genomic_DNA"/>
</dbReference>
<protein>
    <submittedName>
        <fullName evidence="1">Uncharacterized protein</fullName>
    </submittedName>
</protein>
<dbReference type="AlphaFoldDB" id="A0A510UM57"/>
<evidence type="ECO:0000313" key="1">
    <source>
        <dbReference type="EMBL" id="GEK15748.1"/>
    </source>
</evidence>
<dbReference type="RefSeq" id="WP_186809495.1">
    <property type="nucleotide sequence ID" value="NZ_BJTZ01000038.1"/>
</dbReference>
<organism evidence="1 2">
    <name type="scientific">Aliivibrio fischeri</name>
    <name type="common">Vibrio fischeri</name>
    <dbReference type="NCBI Taxonomy" id="668"/>
    <lineage>
        <taxon>Bacteria</taxon>
        <taxon>Pseudomonadati</taxon>
        <taxon>Pseudomonadota</taxon>
        <taxon>Gammaproteobacteria</taxon>
        <taxon>Vibrionales</taxon>
        <taxon>Vibrionaceae</taxon>
        <taxon>Aliivibrio</taxon>
    </lineage>
</organism>
<proteinExistence type="predicted"/>
<comment type="caution">
    <text evidence="1">The sequence shown here is derived from an EMBL/GenBank/DDBJ whole genome shotgun (WGS) entry which is preliminary data.</text>
</comment>
<accession>A0A510UM57</accession>
<reference evidence="1 2" key="1">
    <citation type="submission" date="2019-07" db="EMBL/GenBank/DDBJ databases">
        <title>Whole genome shotgun sequence of Aliivibrio fischeri NBRC 101058.</title>
        <authorList>
            <person name="Hosoyama A."/>
            <person name="Uohara A."/>
            <person name="Ohji S."/>
            <person name="Ichikawa N."/>
        </authorList>
    </citation>
    <scope>NUCLEOTIDE SEQUENCE [LARGE SCALE GENOMIC DNA]</scope>
    <source>
        <strain evidence="1 2">NBRC 101058</strain>
    </source>
</reference>
<gene>
    <name evidence="1" type="ORF">AFI02nite_37840</name>
</gene>
<sequence length="225" mass="26229">MFNPIFNPQVTLEHENALHILIECILENIIPNEINIYAYRISTGCFHVMKLDNQLEITITDGHVDIPDKENCLNSLRVGHIQIGVLDCMDVTYTIAHIIEQIKAKNNRLTYSYQTQFIAPKKYEYTKQELNTLISLEKSASATTLSLETQTQDWEEWMRDDDHSPKFELNYNGSPIFVDMLTLLQCLKIAEHTHHLPTIDSEWWLQIIKQYPIEINLDGRIQTQN</sequence>